<proteinExistence type="predicted"/>
<comment type="caution">
    <text evidence="1">The sequence shown here is derived from an EMBL/GenBank/DDBJ whole genome shotgun (WGS) entry which is preliminary data.</text>
</comment>
<gene>
    <name evidence="1" type="ORF">EHR08_15155</name>
</gene>
<dbReference type="RefSeq" id="WP_135744142.1">
    <property type="nucleotide sequence ID" value="NZ_JAIZBL010000002.1"/>
</dbReference>
<sequence length="208" mass="24147">MPISNERQEKEKTEDQNRRFLLVQSLRELLREEEPASITFAKVCARAKIPRASAYHFFPNMGALYLGLRMVHSQMVSLRLAKVDTSDFKTWQDYVHFLAREAAAVVREDKALMRVVYGVRNEETMHVGKVLDSSITKLALSQVEARFLLPDFPDLNRKVGIAVSLIDSVFRYSFREQGEITEEMVNEAARAAIAYLRFYFPEYLLYRQ</sequence>
<protein>
    <submittedName>
        <fullName evidence="1">TetR/AcrR family transcriptional regulator</fullName>
    </submittedName>
</protein>
<dbReference type="SUPFAM" id="SSF46689">
    <property type="entry name" value="Homeodomain-like"/>
    <property type="match status" value="1"/>
</dbReference>
<evidence type="ECO:0000313" key="2">
    <source>
        <dbReference type="Proteomes" id="UP000297649"/>
    </source>
</evidence>
<reference evidence="1" key="1">
    <citation type="journal article" date="2019" name="PLoS Negl. Trop. Dis.">
        <title>Revisiting the worldwide diversity of Leptospira species in the environment.</title>
        <authorList>
            <person name="Vincent A.T."/>
            <person name="Schiettekatte O."/>
            <person name="Bourhy P."/>
            <person name="Veyrier F.J."/>
            <person name="Picardeau M."/>
        </authorList>
    </citation>
    <scope>NUCLEOTIDE SEQUENCE [LARGE SCALE GENOMIC DNA]</scope>
    <source>
        <strain evidence="1">201601109</strain>
    </source>
</reference>
<dbReference type="Proteomes" id="UP000297649">
    <property type="component" value="Unassembled WGS sequence"/>
</dbReference>
<name>A0A6H3NSX0_9LEPT</name>
<evidence type="ECO:0000313" key="1">
    <source>
        <dbReference type="EMBL" id="TGN12690.1"/>
    </source>
</evidence>
<dbReference type="Gene3D" id="1.10.357.10">
    <property type="entry name" value="Tetracycline Repressor, domain 2"/>
    <property type="match status" value="1"/>
</dbReference>
<dbReference type="OrthoDB" id="325065at2"/>
<keyword evidence="2" id="KW-1185">Reference proteome</keyword>
<dbReference type="EMBL" id="RQHU01000019">
    <property type="protein sequence ID" value="TGN12690.1"/>
    <property type="molecule type" value="Genomic_DNA"/>
</dbReference>
<organism evidence="1 2">
    <name type="scientific">Leptospira bandrabouensis</name>
    <dbReference type="NCBI Taxonomy" id="2484903"/>
    <lineage>
        <taxon>Bacteria</taxon>
        <taxon>Pseudomonadati</taxon>
        <taxon>Spirochaetota</taxon>
        <taxon>Spirochaetia</taxon>
        <taxon>Leptospirales</taxon>
        <taxon>Leptospiraceae</taxon>
        <taxon>Leptospira</taxon>
    </lineage>
</organism>
<dbReference type="AlphaFoldDB" id="A0A6H3NSX0"/>
<dbReference type="InterPro" id="IPR009057">
    <property type="entry name" value="Homeodomain-like_sf"/>
</dbReference>
<accession>A0A6H3NSX0</accession>